<sequence>MERRTSAYSLRQPIDTAQRSAIGDEVTCLGCLIEEEEVQDAAAAAAAAVVAGSRVKVSFFAQLVREKRDRRVTAIQFLMGTMGMLRLICSGFEEGSVQIWDVASLTMIEQHRKHKVEVTAVTVSAMLDANFVVAGDRQGQISAWERDVYVRLLSMNEWIG</sequence>
<dbReference type="Proteomes" id="UP001162029">
    <property type="component" value="Unassembled WGS sequence"/>
</dbReference>
<dbReference type="GO" id="GO:0003730">
    <property type="term" value="F:mRNA 3'-UTR binding"/>
    <property type="evidence" value="ECO:0007669"/>
    <property type="project" value="TreeGrafter"/>
</dbReference>
<dbReference type="SUPFAM" id="SSF50978">
    <property type="entry name" value="WD40 repeat-like"/>
    <property type="match status" value="1"/>
</dbReference>
<organism evidence="1 2">
    <name type="scientific">Peronospora destructor</name>
    <dbReference type="NCBI Taxonomy" id="86335"/>
    <lineage>
        <taxon>Eukaryota</taxon>
        <taxon>Sar</taxon>
        <taxon>Stramenopiles</taxon>
        <taxon>Oomycota</taxon>
        <taxon>Peronosporomycetes</taxon>
        <taxon>Peronosporales</taxon>
        <taxon>Peronosporaceae</taxon>
        <taxon>Peronospora</taxon>
    </lineage>
</organism>
<dbReference type="AlphaFoldDB" id="A0AAV0V305"/>
<dbReference type="PANTHER" id="PTHR46362">
    <property type="entry name" value="GEM-ASSOCIATED PROTEIN 5"/>
    <property type="match status" value="1"/>
</dbReference>
<name>A0AAV0V305_9STRA</name>
<dbReference type="InterPro" id="IPR015943">
    <property type="entry name" value="WD40/YVTN_repeat-like_dom_sf"/>
</dbReference>
<dbReference type="Gene3D" id="2.130.10.10">
    <property type="entry name" value="YVTN repeat-like/Quinoprotein amine dehydrogenase"/>
    <property type="match status" value="1"/>
</dbReference>
<dbReference type="GO" id="GO:0005634">
    <property type="term" value="C:nucleus"/>
    <property type="evidence" value="ECO:0007669"/>
    <property type="project" value="TreeGrafter"/>
</dbReference>
<evidence type="ECO:0000313" key="2">
    <source>
        <dbReference type="Proteomes" id="UP001162029"/>
    </source>
</evidence>
<dbReference type="GO" id="GO:0032797">
    <property type="term" value="C:SMN complex"/>
    <property type="evidence" value="ECO:0007669"/>
    <property type="project" value="TreeGrafter"/>
</dbReference>
<dbReference type="GO" id="GO:0000387">
    <property type="term" value="P:spliceosomal snRNP assembly"/>
    <property type="evidence" value="ECO:0007669"/>
    <property type="project" value="TreeGrafter"/>
</dbReference>
<dbReference type="EMBL" id="CANTFM010001888">
    <property type="protein sequence ID" value="CAI5743585.1"/>
    <property type="molecule type" value="Genomic_DNA"/>
</dbReference>
<keyword evidence="2" id="KW-1185">Reference proteome</keyword>
<dbReference type="InterPro" id="IPR052640">
    <property type="entry name" value="Gemin-5"/>
</dbReference>
<comment type="caution">
    <text evidence="1">The sequence shown here is derived from an EMBL/GenBank/DDBJ whole genome shotgun (WGS) entry which is preliminary data.</text>
</comment>
<dbReference type="PANTHER" id="PTHR46362:SF1">
    <property type="entry name" value="GEM-ASSOCIATED PROTEIN 5"/>
    <property type="match status" value="1"/>
</dbReference>
<accession>A0AAV0V305</accession>
<evidence type="ECO:0000313" key="1">
    <source>
        <dbReference type="EMBL" id="CAI5743585.1"/>
    </source>
</evidence>
<gene>
    <name evidence="1" type="ORF">PDE001_LOCUS8790</name>
</gene>
<protein>
    <submittedName>
        <fullName evidence="1">Uncharacterized protein</fullName>
    </submittedName>
</protein>
<reference evidence="1" key="1">
    <citation type="submission" date="2022-12" db="EMBL/GenBank/DDBJ databases">
        <authorList>
            <person name="Webb A."/>
        </authorList>
    </citation>
    <scope>NUCLEOTIDE SEQUENCE</scope>
    <source>
        <strain evidence="1">Pd1</strain>
    </source>
</reference>
<dbReference type="InterPro" id="IPR036322">
    <property type="entry name" value="WD40_repeat_dom_sf"/>
</dbReference>
<proteinExistence type="predicted"/>